<dbReference type="EMBL" id="JACHIU010000001">
    <property type="protein sequence ID" value="MBB6476482.1"/>
    <property type="molecule type" value="Genomic_DNA"/>
</dbReference>
<proteinExistence type="predicted"/>
<evidence type="ECO:0000313" key="2">
    <source>
        <dbReference type="Proteomes" id="UP000555564"/>
    </source>
</evidence>
<protein>
    <submittedName>
        <fullName evidence="1">Uncharacterized protein</fullName>
    </submittedName>
</protein>
<accession>A0A7X0IJR2</accession>
<name>A0A7X0IJR2_9ACTN</name>
<comment type="caution">
    <text evidence="1">The sequence shown here is derived from an EMBL/GenBank/DDBJ whole genome shotgun (WGS) entry which is preliminary data.</text>
</comment>
<organism evidence="1 2">
    <name type="scientific">Sphaerisporangium rubeum</name>
    <dbReference type="NCBI Taxonomy" id="321317"/>
    <lineage>
        <taxon>Bacteria</taxon>
        <taxon>Bacillati</taxon>
        <taxon>Actinomycetota</taxon>
        <taxon>Actinomycetes</taxon>
        <taxon>Streptosporangiales</taxon>
        <taxon>Streptosporangiaceae</taxon>
        <taxon>Sphaerisporangium</taxon>
    </lineage>
</organism>
<reference evidence="1 2" key="1">
    <citation type="submission" date="2020-08" db="EMBL/GenBank/DDBJ databases">
        <title>Sequencing the genomes of 1000 actinobacteria strains.</title>
        <authorList>
            <person name="Klenk H.-P."/>
        </authorList>
    </citation>
    <scope>NUCLEOTIDE SEQUENCE [LARGE SCALE GENOMIC DNA]</scope>
    <source>
        <strain evidence="1 2">DSM 44936</strain>
    </source>
</reference>
<dbReference type="Proteomes" id="UP000555564">
    <property type="component" value="Unassembled WGS sequence"/>
</dbReference>
<evidence type="ECO:0000313" key="1">
    <source>
        <dbReference type="EMBL" id="MBB6476482.1"/>
    </source>
</evidence>
<dbReference type="RefSeq" id="WP_184986555.1">
    <property type="nucleotide sequence ID" value="NZ_BAAALO010000059.1"/>
</dbReference>
<sequence>MAAYRLRHALESHGIAADVNEGDGIALVSVWHDLLVWCGPCFLWWAGEVSPTNGRNVYRYSPANDPVTAARRIAARYDQLRRITPADVPAPRSGHPL</sequence>
<gene>
    <name evidence="1" type="ORF">BJ992_005913</name>
</gene>
<keyword evidence="2" id="KW-1185">Reference proteome</keyword>
<dbReference type="AlphaFoldDB" id="A0A7X0IJR2"/>